<accession>A0A840AKD7</accession>
<keyword evidence="3" id="KW-1185">Reference proteome</keyword>
<dbReference type="Proteomes" id="UP000553963">
    <property type="component" value="Unassembled WGS sequence"/>
</dbReference>
<dbReference type="RefSeq" id="WP_183397161.1">
    <property type="nucleotide sequence ID" value="NZ_JACIDS010000001.1"/>
</dbReference>
<dbReference type="InterPro" id="IPR000387">
    <property type="entry name" value="Tyr_Pase_dom"/>
</dbReference>
<gene>
    <name evidence="2" type="ORF">GGR25_000526</name>
</gene>
<dbReference type="PROSITE" id="PS50056">
    <property type="entry name" value="TYR_PHOSPHATASE_2"/>
    <property type="match status" value="1"/>
</dbReference>
<dbReference type="SUPFAM" id="SSF52799">
    <property type="entry name" value="(Phosphotyrosine protein) phosphatases II"/>
    <property type="match status" value="1"/>
</dbReference>
<feature type="domain" description="Tyrosine specific protein phosphatases" evidence="1">
    <location>
        <begin position="85"/>
        <end position="152"/>
    </location>
</feature>
<proteinExistence type="predicted"/>
<dbReference type="AlphaFoldDB" id="A0A840AKD7"/>
<evidence type="ECO:0000313" key="2">
    <source>
        <dbReference type="EMBL" id="MBB3929507.1"/>
    </source>
</evidence>
<dbReference type="InterPro" id="IPR029021">
    <property type="entry name" value="Prot-tyrosine_phosphatase-like"/>
</dbReference>
<dbReference type="FunFam" id="3.90.190.10:FF:000157">
    <property type="entry name" value="Protein-tyrosine phosphatase"/>
    <property type="match status" value="1"/>
</dbReference>
<dbReference type="InterPro" id="IPR016130">
    <property type="entry name" value="Tyr_Pase_AS"/>
</dbReference>
<dbReference type="Pfam" id="PF22785">
    <property type="entry name" value="Tc-R-P"/>
    <property type="match status" value="1"/>
</dbReference>
<evidence type="ECO:0000313" key="3">
    <source>
        <dbReference type="Proteomes" id="UP000553963"/>
    </source>
</evidence>
<comment type="caution">
    <text evidence="2">The sequence shown here is derived from an EMBL/GenBank/DDBJ whole genome shotgun (WGS) entry which is preliminary data.</text>
</comment>
<organism evidence="2 3">
    <name type="scientific">Kaistia hirudinis</name>
    <dbReference type="NCBI Taxonomy" id="1293440"/>
    <lineage>
        <taxon>Bacteria</taxon>
        <taxon>Pseudomonadati</taxon>
        <taxon>Pseudomonadota</taxon>
        <taxon>Alphaproteobacteria</taxon>
        <taxon>Hyphomicrobiales</taxon>
        <taxon>Kaistiaceae</taxon>
        <taxon>Kaistia</taxon>
    </lineage>
</organism>
<protein>
    <submittedName>
        <fullName evidence="2">Protein-tyrosine phosphatase</fullName>
    </submittedName>
</protein>
<evidence type="ECO:0000259" key="1">
    <source>
        <dbReference type="PROSITE" id="PS50056"/>
    </source>
</evidence>
<dbReference type="PROSITE" id="PS00383">
    <property type="entry name" value="TYR_PHOSPHATASE_1"/>
    <property type="match status" value="1"/>
</dbReference>
<dbReference type="Gene3D" id="3.90.190.10">
    <property type="entry name" value="Protein tyrosine phosphatase superfamily"/>
    <property type="match status" value="1"/>
</dbReference>
<dbReference type="EMBL" id="JACIDS010000001">
    <property type="protein sequence ID" value="MBB3929507.1"/>
    <property type="molecule type" value="Genomic_DNA"/>
</dbReference>
<name>A0A840AKD7_9HYPH</name>
<reference evidence="2 3" key="1">
    <citation type="submission" date="2020-08" db="EMBL/GenBank/DDBJ databases">
        <title>Genomic Encyclopedia of Type Strains, Phase IV (KMG-IV): sequencing the most valuable type-strain genomes for metagenomic binning, comparative biology and taxonomic classification.</title>
        <authorList>
            <person name="Goeker M."/>
        </authorList>
    </citation>
    <scope>NUCLEOTIDE SEQUENCE [LARGE SCALE GENOMIC DNA]</scope>
    <source>
        <strain evidence="2 3">DSM 25966</strain>
    </source>
</reference>
<sequence>MARLHWIEAPAAGRLAIMARPRANDWLEDDIADWRRSGLHEIVSLLDSSEVTELGLQDEAQLCRSAGLEFLSFPIPDRGLPESLRGATELSERIANSISMGRSVAIHCRAGIGRSSLVAACALICVGADGDKALALVKAARGVPVPDTDEQREWVLTFAKAR</sequence>